<dbReference type="AlphaFoldDB" id="A0AAE3KQ78"/>
<dbReference type="RefSeq" id="WP_254009839.1">
    <property type="nucleotide sequence ID" value="NZ_JAMZMM010000004.1"/>
</dbReference>
<reference evidence="1" key="1">
    <citation type="submission" date="2022-06" db="EMBL/GenBank/DDBJ databases">
        <title>New cyanobacteria of genus Symplocastrum in benthos of Lake Baikal.</title>
        <authorList>
            <person name="Sorokovikova E."/>
            <person name="Tikhonova I."/>
            <person name="Krasnopeev A."/>
            <person name="Evseev P."/>
            <person name="Gladkikh A."/>
            <person name="Belykh O."/>
        </authorList>
    </citation>
    <scope>NUCLEOTIDE SEQUENCE</scope>
    <source>
        <strain evidence="1">BBK-W-15</strain>
    </source>
</reference>
<gene>
    <name evidence="1" type="ORF">NJ959_00840</name>
</gene>
<proteinExistence type="predicted"/>
<evidence type="ECO:0000313" key="2">
    <source>
        <dbReference type="Proteomes" id="UP001204953"/>
    </source>
</evidence>
<name>A0AAE3KQ78_9CYAN</name>
<evidence type="ECO:0000313" key="1">
    <source>
        <dbReference type="EMBL" id="MCP2727022.1"/>
    </source>
</evidence>
<accession>A0AAE3KQ78</accession>
<dbReference type="EMBL" id="JAMZMM010000004">
    <property type="protein sequence ID" value="MCP2727022.1"/>
    <property type="molecule type" value="Genomic_DNA"/>
</dbReference>
<organism evidence="1 2">
    <name type="scientific">Limnofasciculus baicalensis BBK-W-15</name>
    <dbReference type="NCBI Taxonomy" id="2699891"/>
    <lineage>
        <taxon>Bacteria</taxon>
        <taxon>Bacillati</taxon>
        <taxon>Cyanobacteriota</taxon>
        <taxon>Cyanophyceae</taxon>
        <taxon>Coleofasciculales</taxon>
        <taxon>Coleofasciculaceae</taxon>
        <taxon>Limnofasciculus</taxon>
        <taxon>Limnofasciculus baicalensis</taxon>
    </lineage>
</organism>
<comment type="caution">
    <text evidence="1">The sequence shown here is derived from an EMBL/GenBank/DDBJ whole genome shotgun (WGS) entry which is preliminary data.</text>
</comment>
<protein>
    <submittedName>
        <fullName evidence="1">Uncharacterized protein</fullName>
    </submittedName>
</protein>
<keyword evidence="2" id="KW-1185">Reference proteome</keyword>
<dbReference type="Proteomes" id="UP001204953">
    <property type="component" value="Unassembled WGS sequence"/>
</dbReference>
<sequence length="79" mass="8868">MDSDKNLTLAILNYPEAKISINGKDEDTILVRKGGKIDRIQTMNLGFSIGEGKLTAIPAAMEYNKQRRNTIRHWFADGC</sequence>